<protein>
    <submittedName>
        <fullName evidence="1">Uncharacterized protein</fullName>
    </submittedName>
</protein>
<accession>A0A6C0FHB1</accession>
<dbReference type="AlphaFoldDB" id="A0A6C0FHB1"/>
<proteinExistence type="predicted"/>
<sequence>MLVIDKTMTKKKVKFDFKKLSNIYELLHKKHECAGTLVVKNNEMVGYTISKGDTDSVHTPLSSWNWHSHPLFLYQREGVCWGWPSGEDLREVVFFGLGGNRAHFVFALEGVYVLNTTPCFKRWIKKIITNPWDRGLIISLLELVFKSTHNLRTNSYNEKYPLHPEDWVMMVQRLRIGFLFDKNQKNKDPCGKLTCRKITTHDGGNKSRELMPLEKYTEQYEGDTINIYKVGKNGSINGSRKVSVKYGLKRLEALGKSFSESCPNSRIYNARYYPNGRGKSRFDALKPSEKIELYPKIDKIRPPRDVKVLDFV</sequence>
<reference evidence="1" key="1">
    <citation type="journal article" date="2020" name="Nature">
        <title>Giant virus diversity and host interactions through global metagenomics.</title>
        <authorList>
            <person name="Schulz F."/>
            <person name="Roux S."/>
            <person name="Paez-Espino D."/>
            <person name="Jungbluth S."/>
            <person name="Walsh D.A."/>
            <person name="Denef V.J."/>
            <person name="McMahon K.D."/>
            <person name="Konstantinidis K.T."/>
            <person name="Eloe-Fadrosh E.A."/>
            <person name="Kyrpides N.C."/>
            <person name="Woyke T."/>
        </authorList>
    </citation>
    <scope>NUCLEOTIDE SEQUENCE</scope>
    <source>
        <strain evidence="1">GVMAG-S-ERX556101-89</strain>
    </source>
</reference>
<dbReference type="EMBL" id="MN738829">
    <property type="protein sequence ID" value="QHT38315.1"/>
    <property type="molecule type" value="Genomic_DNA"/>
</dbReference>
<name>A0A6C0FHB1_9ZZZZ</name>
<organism evidence="1">
    <name type="scientific">viral metagenome</name>
    <dbReference type="NCBI Taxonomy" id="1070528"/>
    <lineage>
        <taxon>unclassified sequences</taxon>
        <taxon>metagenomes</taxon>
        <taxon>organismal metagenomes</taxon>
    </lineage>
</organism>
<evidence type="ECO:0000313" key="1">
    <source>
        <dbReference type="EMBL" id="QHT38315.1"/>
    </source>
</evidence>